<dbReference type="AlphaFoldDB" id="A0A7X0RRZ1"/>
<evidence type="ECO:0000313" key="3">
    <source>
        <dbReference type="EMBL" id="MBB6672456.1"/>
    </source>
</evidence>
<dbReference type="GO" id="GO:0016491">
    <property type="term" value="F:oxidoreductase activity"/>
    <property type="evidence" value="ECO:0007669"/>
    <property type="project" value="UniProtKB-KW"/>
</dbReference>
<dbReference type="InterPro" id="IPR036812">
    <property type="entry name" value="NAD(P)_OxRdtase_dom_sf"/>
</dbReference>
<evidence type="ECO:0000256" key="1">
    <source>
        <dbReference type="ARBA" id="ARBA00023002"/>
    </source>
</evidence>
<dbReference type="InterPro" id="IPR020471">
    <property type="entry name" value="AKR"/>
</dbReference>
<dbReference type="InterPro" id="IPR023210">
    <property type="entry name" value="NADP_OxRdtase_dom"/>
</dbReference>
<evidence type="ECO:0000313" key="4">
    <source>
        <dbReference type="Proteomes" id="UP000547209"/>
    </source>
</evidence>
<name>A0A7X0RRZ1_9BACL</name>
<dbReference type="GO" id="GO:0005829">
    <property type="term" value="C:cytosol"/>
    <property type="evidence" value="ECO:0007669"/>
    <property type="project" value="TreeGrafter"/>
</dbReference>
<dbReference type="Proteomes" id="UP000547209">
    <property type="component" value="Unassembled WGS sequence"/>
</dbReference>
<dbReference type="InterPro" id="IPR050523">
    <property type="entry name" value="AKR_Detox_Biosynth"/>
</dbReference>
<protein>
    <submittedName>
        <fullName evidence="3">Aldo/keto reductase</fullName>
    </submittedName>
</protein>
<dbReference type="PRINTS" id="PR00069">
    <property type="entry name" value="ALDKETRDTASE"/>
</dbReference>
<dbReference type="RefSeq" id="WP_185143935.1">
    <property type="nucleotide sequence ID" value="NZ_JACJVP010000027.1"/>
</dbReference>
<keyword evidence="4" id="KW-1185">Reference proteome</keyword>
<organism evidence="3 4">
    <name type="scientific">Cohnella nanjingensis</name>
    <dbReference type="NCBI Taxonomy" id="1387779"/>
    <lineage>
        <taxon>Bacteria</taxon>
        <taxon>Bacillati</taxon>
        <taxon>Bacillota</taxon>
        <taxon>Bacilli</taxon>
        <taxon>Bacillales</taxon>
        <taxon>Paenibacillaceae</taxon>
        <taxon>Cohnella</taxon>
    </lineage>
</organism>
<comment type="caution">
    <text evidence="3">The sequence shown here is derived from an EMBL/GenBank/DDBJ whole genome shotgun (WGS) entry which is preliminary data.</text>
</comment>
<dbReference type="PANTHER" id="PTHR43364:SF4">
    <property type="entry name" value="NAD(P)-LINKED OXIDOREDUCTASE SUPERFAMILY PROTEIN"/>
    <property type="match status" value="1"/>
</dbReference>
<dbReference type="Pfam" id="PF00248">
    <property type="entry name" value="Aldo_ket_red"/>
    <property type="match status" value="1"/>
</dbReference>
<accession>A0A7X0RRZ1</accession>
<keyword evidence="1" id="KW-0560">Oxidoreductase</keyword>
<reference evidence="3 4" key="1">
    <citation type="submission" date="2020-08" db="EMBL/GenBank/DDBJ databases">
        <title>Cohnella phylogeny.</title>
        <authorList>
            <person name="Dunlap C."/>
        </authorList>
    </citation>
    <scope>NUCLEOTIDE SEQUENCE [LARGE SCALE GENOMIC DNA]</scope>
    <source>
        <strain evidence="3 4">DSM 28246</strain>
    </source>
</reference>
<evidence type="ECO:0000259" key="2">
    <source>
        <dbReference type="Pfam" id="PF00248"/>
    </source>
</evidence>
<feature type="domain" description="NADP-dependent oxidoreductase" evidence="2">
    <location>
        <begin position="27"/>
        <end position="293"/>
    </location>
</feature>
<proteinExistence type="predicted"/>
<dbReference type="SUPFAM" id="SSF51430">
    <property type="entry name" value="NAD(P)-linked oxidoreductase"/>
    <property type="match status" value="1"/>
</dbReference>
<dbReference type="PANTHER" id="PTHR43364">
    <property type="entry name" value="NADH-SPECIFIC METHYLGLYOXAL REDUCTASE-RELATED"/>
    <property type="match status" value="1"/>
</dbReference>
<dbReference type="CDD" id="cd19082">
    <property type="entry name" value="AKR_AKR10A1_2"/>
    <property type="match status" value="1"/>
</dbReference>
<sequence>MAFMTVNGIRLSRLIMGTGDLRKLNGTEMLDAFADAGGTTIDTAHQYTQAEKILGAWMRERGNRERLVILTKGAHHDDGSPGARVNPEAIRKDLNESLERLGTTYIDLYALHRDDPEAPVGPIVEELNRHLADGRIRAFGASNWTRERIQEANDYAEAHGLSGFSFSSTNLALATANEPRWPGCVAADEATREWHERTQIPLLAWSAQAGGFFSGLFSPEDRSNAEMARVYYSNDNWRRYERARRLAADKGVSATQIALAYVLQRPYPTAAIIGPRSEAELKDSLEAERLALTGPELAWLNLEREELPE</sequence>
<dbReference type="Gene3D" id="3.20.20.100">
    <property type="entry name" value="NADP-dependent oxidoreductase domain"/>
    <property type="match status" value="1"/>
</dbReference>
<gene>
    <name evidence="3" type="ORF">H7C19_17390</name>
</gene>
<dbReference type="EMBL" id="JACJVP010000027">
    <property type="protein sequence ID" value="MBB6672456.1"/>
    <property type="molecule type" value="Genomic_DNA"/>
</dbReference>